<dbReference type="AlphaFoldDB" id="A0ABD0XTY3"/>
<proteinExistence type="predicted"/>
<comment type="caution">
    <text evidence="2">The sequence shown here is derived from an EMBL/GenBank/DDBJ whole genome shotgun (WGS) entry which is preliminary data.</text>
</comment>
<organism evidence="2 3">
    <name type="scientific">Ranatra chinensis</name>
    <dbReference type="NCBI Taxonomy" id="642074"/>
    <lineage>
        <taxon>Eukaryota</taxon>
        <taxon>Metazoa</taxon>
        <taxon>Ecdysozoa</taxon>
        <taxon>Arthropoda</taxon>
        <taxon>Hexapoda</taxon>
        <taxon>Insecta</taxon>
        <taxon>Pterygota</taxon>
        <taxon>Neoptera</taxon>
        <taxon>Paraneoptera</taxon>
        <taxon>Hemiptera</taxon>
        <taxon>Heteroptera</taxon>
        <taxon>Panheteroptera</taxon>
        <taxon>Nepomorpha</taxon>
        <taxon>Nepidae</taxon>
        <taxon>Ranatrinae</taxon>
        <taxon>Ranatra</taxon>
    </lineage>
</organism>
<evidence type="ECO:0000256" key="1">
    <source>
        <dbReference type="SAM" id="MobiDB-lite"/>
    </source>
</evidence>
<accession>A0ABD0XTY3</accession>
<reference evidence="2 3" key="1">
    <citation type="submission" date="2024-07" db="EMBL/GenBank/DDBJ databases">
        <title>Chromosome-level genome assembly of the water stick insect Ranatra chinensis (Heteroptera: Nepidae).</title>
        <authorList>
            <person name="Liu X."/>
        </authorList>
    </citation>
    <scope>NUCLEOTIDE SEQUENCE [LARGE SCALE GENOMIC DNA]</scope>
    <source>
        <strain evidence="2">Cailab_2021Rc</strain>
        <tissue evidence="2">Muscle</tissue>
    </source>
</reference>
<dbReference type="Proteomes" id="UP001558652">
    <property type="component" value="Unassembled WGS sequence"/>
</dbReference>
<dbReference type="EMBL" id="JBFDAA010000021">
    <property type="protein sequence ID" value="KAL1114767.1"/>
    <property type="molecule type" value="Genomic_DNA"/>
</dbReference>
<gene>
    <name evidence="2" type="ORF">AAG570_007591</name>
</gene>
<sequence>MSQIGLSHAQLTHPWGNIEEFCGRAYREGKRAGRERRCARNASGEVPGNGGEAAPSARMRSRIDAEGRPGRRGQALTLPGGPRDRSQYLPTGSTVAAGSRPVDRTTFAFLQCSRVSLDLRPTKG</sequence>
<feature type="region of interest" description="Disordered" evidence="1">
    <location>
        <begin position="32"/>
        <end position="97"/>
    </location>
</feature>
<evidence type="ECO:0000313" key="3">
    <source>
        <dbReference type="Proteomes" id="UP001558652"/>
    </source>
</evidence>
<keyword evidence="3" id="KW-1185">Reference proteome</keyword>
<evidence type="ECO:0000313" key="2">
    <source>
        <dbReference type="EMBL" id="KAL1114767.1"/>
    </source>
</evidence>
<name>A0ABD0XTY3_9HEMI</name>
<protein>
    <submittedName>
        <fullName evidence="2">Uncharacterized protein</fullName>
    </submittedName>
</protein>